<organism evidence="2 3">
    <name type="scientific">Pleurodeles waltl</name>
    <name type="common">Iberian ribbed newt</name>
    <dbReference type="NCBI Taxonomy" id="8319"/>
    <lineage>
        <taxon>Eukaryota</taxon>
        <taxon>Metazoa</taxon>
        <taxon>Chordata</taxon>
        <taxon>Craniata</taxon>
        <taxon>Vertebrata</taxon>
        <taxon>Euteleostomi</taxon>
        <taxon>Amphibia</taxon>
        <taxon>Batrachia</taxon>
        <taxon>Caudata</taxon>
        <taxon>Salamandroidea</taxon>
        <taxon>Salamandridae</taxon>
        <taxon>Pleurodelinae</taxon>
        <taxon>Pleurodeles</taxon>
    </lineage>
</organism>
<evidence type="ECO:0000256" key="1">
    <source>
        <dbReference type="SAM" id="MobiDB-lite"/>
    </source>
</evidence>
<proteinExistence type="predicted"/>
<protein>
    <submittedName>
        <fullName evidence="2">Uncharacterized protein</fullName>
    </submittedName>
</protein>
<gene>
    <name evidence="2" type="ORF">NDU88_000520</name>
</gene>
<evidence type="ECO:0000313" key="2">
    <source>
        <dbReference type="EMBL" id="KAJ1212877.1"/>
    </source>
</evidence>
<dbReference type="Gene3D" id="1.20.5.340">
    <property type="match status" value="1"/>
</dbReference>
<feature type="region of interest" description="Disordered" evidence="1">
    <location>
        <begin position="25"/>
        <end position="55"/>
    </location>
</feature>
<evidence type="ECO:0000313" key="3">
    <source>
        <dbReference type="Proteomes" id="UP001066276"/>
    </source>
</evidence>
<reference evidence="2" key="1">
    <citation type="journal article" date="2022" name="bioRxiv">
        <title>Sequencing and chromosome-scale assembly of the giantPleurodeles waltlgenome.</title>
        <authorList>
            <person name="Brown T."/>
            <person name="Elewa A."/>
            <person name="Iarovenko S."/>
            <person name="Subramanian E."/>
            <person name="Araus A.J."/>
            <person name="Petzold A."/>
            <person name="Susuki M."/>
            <person name="Suzuki K.-i.T."/>
            <person name="Hayashi T."/>
            <person name="Toyoda A."/>
            <person name="Oliveira C."/>
            <person name="Osipova E."/>
            <person name="Leigh N.D."/>
            <person name="Simon A."/>
            <person name="Yun M.H."/>
        </authorList>
    </citation>
    <scope>NUCLEOTIDE SEQUENCE</scope>
    <source>
        <strain evidence="2">20211129_DDA</strain>
        <tissue evidence="2">Liver</tissue>
    </source>
</reference>
<name>A0AAV7WJ70_PLEWA</name>
<keyword evidence="3" id="KW-1185">Reference proteome</keyword>
<feature type="compositionally biased region" description="Polar residues" evidence="1">
    <location>
        <begin position="31"/>
        <end position="47"/>
    </location>
</feature>
<accession>A0AAV7WJ70</accession>
<comment type="caution">
    <text evidence="2">The sequence shown here is derived from an EMBL/GenBank/DDBJ whole genome shotgun (WGS) entry which is preliminary data.</text>
</comment>
<dbReference type="Proteomes" id="UP001066276">
    <property type="component" value="Chromosome 1_1"/>
</dbReference>
<dbReference type="AlphaFoldDB" id="A0AAV7WJ70"/>
<dbReference type="EMBL" id="JANPWB010000001">
    <property type="protein sequence ID" value="KAJ1212877.1"/>
    <property type="molecule type" value="Genomic_DNA"/>
</dbReference>
<sequence length="151" mass="17106">MSGSKPNHILAGKPARQLLFSEALHQKRPTPMTTETYPSSPSTQPVMTSDKEQSTTMERILHEITAVGRRIEGIDASISSLTLETKSMRLDIASFQTRVTGLEHRMGSLETQMIFSTSRANSQIWRTEAKETTFAYWEFRKTKKAPIYRPS</sequence>